<feature type="binding site" evidence="6">
    <location>
        <position position="99"/>
    </location>
    <ligand>
        <name>[4Fe-4S] cluster</name>
        <dbReference type="ChEBI" id="CHEBI:49883"/>
        <note>4Fe-4S-S-AdoMet</note>
    </ligand>
</feature>
<dbReference type="SFLD" id="SFLDS00029">
    <property type="entry name" value="Radical_SAM"/>
    <property type="match status" value="1"/>
</dbReference>
<dbReference type="SFLD" id="SFLDG01101">
    <property type="entry name" value="Uncharacterised_Radical_SAM_Su"/>
    <property type="match status" value="1"/>
</dbReference>
<dbReference type="InterPro" id="IPR013785">
    <property type="entry name" value="Aldolase_TIM"/>
</dbReference>
<dbReference type="SUPFAM" id="SSF102114">
    <property type="entry name" value="Radical SAM enzymes"/>
    <property type="match status" value="1"/>
</dbReference>
<keyword evidence="8" id="KW-0670">Pyruvate</keyword>
<protein>
    <submittedName>
        <fullName evidence="8">Pyruvate formate lyase activating enzyme</fullName>
    </submittedName>
</protein>
<evidence type="ECO:0000256" key="6">
    <source>
        <dbReference type="PIRSR" id="PIRSR004869-50"/>
    </source>
</evidence>
<gene>
    <name evidence="8" type="ORF">SAMN03080606_02931</name>
</gene>
<dbReference type="PIRSF" id="PIRSF004869">
    <property type="entry name" value="PflX_prd"/>
    <property type="match status" value="1"/>
</dbReference>
<feature type="domain" description="Radical SAM core" evidence="7">
    <location>
        <begin position="77"/>
        <end position="290"/>
    </location>
</feature>
<dbReference type="InterPro" id="IPR058240">
    <property type="entry name" value="rSAM_sf"/>
</dbReference>
<dbReference type="EMBL" id="FMUS01000020">
    <property type="protein sequence ID" value="SCY89468.1"/>
    <property type="molecule type" value="Genomic_DNA"/>
</dbReference>
<accession>A0A1G5JP28</accession>
<evidence type="ECO:0000256" key="2">
    <source>
        <dbReference type="ARBA" id="ARBA00022691"/>
    </source>
</evidence>
<dbReference type="STRING" id="1120976.SAMN03080606_02931"/>
<dbReference type="PANTHER" id="PTHR30352">
    <property type="entry name" value="PYRUVATE FORMATE-LYASE-ACTIVATING ENZYME"/>
    <property type="match status" value="1"/>
</dbReference>
<dbReference type="GO" id="GO:0051539">
    <property type="term" value="F:4 iron, 4 sulfur cluster binding"/>
    <property type="evidence" value="ECO:0007669"/>
    <property type="project" value="UniProtKB-KW"/>
</dbReference>
<keyword evidence="2 6" id="KW-0949">S-adenosyl-L-methionine</keyword>
<dbReference type="NCBIfam" id="TIGR04337">
    <property type="entry name" value="AmmeMemoSam_rS"/>
    <property type="match status" value="1"/>
</dbReference>
<evidence type="ECO:0000256" key="5">
    <source>
        <dbReference type="ARBA" id="ARBA00023014"/>
    </source>
</evidence>
<keyword evidence="4 6" id="KW-0408">Iron</keyword>
<dbReference type="GO" id="GO:0016829">
    <property type="term" value="F:lyase activity"/>
    <property type="evidence" value="ECO:0007669"/>
    <property type="project" value="UniProtKB-KW"/>
</dbReference>
<dbReference type="InterPro" id="IPR016431">
    <property type="entry name" value="Pyrv-formate_lyase-activ_prd"/>
</dbReference>
<keyword evidence="9" id="KW-1185">Reference proteome</keyword>
<dbReference type="Pfam" id="PF04055">
    <property type="entry name" value="Radical_SAM"/>
    <property type="match status" value="1"/>
</dbReference>
<name>A0A1G5JP28_9FIRM</name>
<dbReference type="Proteomes" id="UP000198636">
    <property type="component" value="Unassembled WGS sequence"/>
</dbReference>
<organism evidence="8 9">
    <name type="scientific">Alkaliphilus peptidifermentans DSM 18978</name>
    <dbReference type="NCBI Taxonomy" id="1120976"/>
    <lineage>
        <taxon>Bacteria</taxon>
        <taxon>Bacillati</taxon>
        <taxon>Bacillota</taxon>
        <taxon>Clostridia</taxon>
        <taxon>Peptostreptococcales</taxon>
        <taxon>Natronincolaceae</taxon>
        <taxon>Alkaliphilus</taxon>
    </lineage>
</organism>
<keyword evidence="5 6" id="KW-0411">Iron-sulfur</keyword>
<feature type="binding site" evidence="6">
    <location>
        <position position="96"/>
    </location>
    <ligand>
        <name>[4Fe-4S] cluster</name>
        <dbReference type="ChEBI" id="CHEBI:49883"/>
        <note>4Fe-4S-S-AdoMet</note>
    </ligand>
</feature>
<comment type="cofactor">
    <cofactor evidence="6">
        <name>[4Fe-4S] cluster</name>
        <dbReference type="ChEBI" id="CHEBI:49883"/>
    </cofactor>
    <text evidence="6">Binds 1 [4Fe-4S] cluster. The cluster is coordinated with 3 cysteines and an exchangeable S-adenosyl-L-methionine.</text>
</comment>
<feature type="binding site" evidence="6">
    <location>
        <position position="92"/>
    </location>
    <ligand>
        <name>[4Fe-4S] cluster</name>
        <dbReference type="ChEBI" id="CHEBI:49883"/>
        <note>4Fe-4S-S-AdoMet</note>
    </ligand>
</feature>
<evidence type="ECO:0000259" key="7">
    <source>
        <dbReference type="PROSITE" id="PS51918"/>
    </source>
</evidence>
<evidence type="ECO:0000256" key="3">
    <source>
        <dbReference type="ARBA" id="ARBA00022723"/>
    </source>
</evidence>
<dbReference type="InterPro" id="IPR027596">
    <property type="entry name" value="AmmeMemoSam_rS"/>
</dbReference>
<dbReference type="CDD" id="cd01335">
    <property type="entry name" value="Radical_SAM"/>
    <property type="match status" value="1"/>
</dbReference>
<dbReference type="AlphaFoldDB" id="A0A1G5JP28"/>
<evidence type="ECO:0000313" key="9">
    <source>
        <dbReference type="Proteomes" id="UP000198636"/>
    </source>
</evidence>
<dbReference type="PANTHER" id="PTHR30352:SF5">
    <property type="entry name" value="PYRUVATE FORMATE-LYASE 1-ACTIVATING ENZYME"/>
    <property type="match status" value="1"/>
</dbReference>
<keyword evidence="1" id="KW-0004">4Fe-4S</keyword>
<evidence type="ECO:0000256" key="4">
    <source>
        <dbReference type="ARBA" id="ARBA00023004"/>
    </source>
</evidence>
<keyword evidence="3 6" id="KW-0479">Metal-binding</keyword>
<reference evidence="8 9" key="1">
    <citation type="submission" date="2016-10" db="EMBL/GenBank/DDBJ databases">
        <authorList>
            <person name="de Groot N.N."/>
        </authorList>
    </citation>
    <scope>NUCLEOTIDE SEQUENCE [LARGE SCALE GENOMIC DNA]</scope>
    <source>
        <strain evidence="8 9">DSM 18978</strain>
    </source>
</reference>
<evidence type="ECO:0000256" key="1">
    <source>
        <dbReference type="ARBA" id="ARBA00022485"/>
    </source>
</evidence>
<proteinExistence type="predicted"/>
<dbReference type="InterPro" id="IPR034457">
    <property type="entry name" value="Organic_radical-activating"/>
</dbReference>
<evidence type="ECO:0000313" key="8">
    <source>
        <dbReference type="EMBL" id="SCY89468.1"/>
    </source>
</evidence>
<dbReference type="PROSITE" id="PS51918">
    <property type="entry name" value="RADICAL_SAM"/>
    <property type="match status" value="1"/>
</dbReference>
<sequence length="291" mass="33036">MEIVVLCVGDAMKEAQFYRRQEGNLRCSLCPHHCCIKDGHAGLCGGRKAIGERLYSINYGKISGIQIDPIEKKPLFHFMPGSHTLSIGSFGCNLNCEFCQNHHIAAGTPQTIEMSPADVVKEAINYSVPSISYTYNEPIIFYEFVRDTAQLAKKVGIKNILITNGFIEEQPLKELLPYIDAMNIDLKTFNDKTYMKFCGGHIEPVKRTIKIAEKSCHIEITTLVVTKMNDNVEEIGDLSHWLSEVNPLIPLHLTRYFPRNRYTEPATELCKLKTIKREAEKFLEYVYLGNV</sequence>
<keyword evidence="8" id="KW-0456">Lyase</keyword>
<dbReference type="InterPro" id="IPR007197">
    <property type="entry name" value="rSAM"/>
</dbReference>
<dbReference type="GO" id="GO:0046872">
    <property type="term" value="F:metal ion binding"/>
    <property type="evidence" value="ECO:0007669"/>
    <property type="project" value="UniProtKB-KW"/>
</dbReference>
<dbReference type="Gene3D" id="3.20.20.70">
    <property type="entry name" value="Aldolase class I"/>
    <property type="match status" value="1"/>
</dbReference>